<name>M0CCX8_9EURY</name>
<dbReference type="InterPro" id="IPR000730">
    <property type="entry name" value="Pr_cel_nuc_antig"/>
</dbReference>
<dbReference type="GO" id="GO:0006272">
    <property type="term" value="P:leading strand elongation"/>
    <property type="evidence" value="ECO:0007669"/>
    <property type="project" value="TreeGrafter"/>
</dbReference>
<organism evidence="1 2">
    <name type="scientific">Halosimplex carlsbadense 2-9-1</name>
    <dbReference type="NCBI Taxonomy" id="797114"/>
    <lineage>
        <taxon>Archaea</taxon>
        <taxon>Methanobacteriati</taxon>
        <taxon>Methanobacteriota</taxon>
        <taxon>Stenosarchaea group</taxon>
        <taxon>Halobacteria</taxon>
        <taxon>Halobacteriales</taxon>
        <taxon>Haloarculaceae</taxon>
        <taxon>Halosimplex</taxon>
    </lineage>
</organism>
<gene>
    <name evidence="1" type="ORF">C475_22414</name>
</gene>
<reference evidence="1 2" key="1">
    <citation type="journal article" date="2014" name="PLoS Genet.">
        <title>Phylogenetically driven sequencing of extremely halophilic archaea reveals strategies for static and dynamic osmo-response.</title>
        <authorList>
            <person name="Becker E.A."/>
            <person name="Seitzer P.M."/>
            <person name="Tritt A."/>
            <person name="Larsen D."/>
            <person name="Krusor M."/>
            <person name="Yao A.I."/>
            <person name="Wu D."/>
            <person name="Madern D."/>
            <person name="Eisen J.A."/>
            <person name="Darling A.E."/>
            <person name="Facciotti M.T."/>
        </authorList>
    </citation>
    <scope>NUCLEOTIDE SEQUENCE [LARGE SCALE GENOMIC DNA]</scope>
    <source>
        <strain evidence="1 2">2-9-1</strain>
    </source>
</reference>
<accession>M0CCX8</accession>
<keyword evidence="2" id="KW-1185">Reference proteome</keyword>
<evidence type="ECO:0000313" key="2">
    <source>
        <dbReference type="Proteomes" id="UP000011626"/>
    </source>
</evidence>
<dbReference type="SUPFAM" id="SSF55979">
    <property type="entry name" value="DNA clamp"/>
    <property type="match status" value="2"/>
</dbReference>
<dbReference type="eggNOG" id="arCOG00488">
    <property type="taxonomic scope" value="Archaea"/>
</dbReference>
<dbReference type="EMBL" id="AOIU01000049">
    <property type="protein sequence ID" value="ELZ19744.1"/>
    <property type="molecule type" value="Genomic_DNA"/>
</dbReference>
<dbReference type="GO" id="GO:0003677">
    <property type="term" value="F:DNA binding"/>
    <property type="evidence" value="ECO:0007669"/>
    <property type="project" value="InterPro"/>
</dbReference>
<dbReference type="PANTHER" id="PTHR11352:SF0">
    <property type="entry name" value="PROLIFERATING CELL NUCLEAR ANTIGEN"/>
    <property type="match status" value="1"/>
</dbReference>
<dbReference type="PANTHER" id="PTHR11352">
    <property type="entry name" value="PROLIFERATING CELL NUCLEAR ANTIGEN"/>
    <property type="match status" value="1"/>
</dbReference>
<dbReference type="STRING" id="797114.C475_22414"/>
<dbReference type="GO" id="GO:0030337">
    <property type="term" value="F:DNA polymerase processivity factor activity"/>
    <property type="evidence" value="ECO:0007669"/>
    <property type="project" value="InterPro"/>
</dbReference>
<comment type="caution">
    <text evidence="1">The sequence shown here is derived from an EMBL/GenBank/DDBJ whole genome shotgun (WGS) entry which is preliminary data.</text>
</comment>
<dbReference type="AlphaFoldDB" id="M0CCX8"/>
<dbReference type="GO" id="GO:0006275">
    <property type="term" value="P:regulation of DNA replication"/>
    <property type="evidence" value="ECO:0007669"/>
    <property type="project" value="InterPro"/>
</dbReference>
<evidence type="ECO:0000313" key="1">
    <source>
        <dbReference type="EMBL" id="ELZ19744.1"/>
    </source>
</evidence>
<dbReference type="PATRIC" id="fig|797114.5.peg.4491"/>
<dbReference type="Proteomes" id="UP000011626">
    <property type="component" value="Unassembled WGS sequence"/>
</dbReference>
<proteinExistence type="predicted"/>
<dbReference type="NCBIfam" id="NF002222">
    <property type="entry name" value="PRK01115.1-5"/>
    <property type="match status" value="1"/>
</dbReference>
<protein>
    <submittedName>
        <fullName evidence="1">DNA polymerase sliding clamp</fullName>
    </submittedName>
</protein>
<dbReference type="InterPro" id="IPR046938">
    <property type="entry name" value="DNA_clamp_sf"/>
</dbReference>
<sequence>MYDVQFHSSAFESFDASEGLLGVNLERFEEVLKLAKKGDLVQMTFDTSTSKLVIHIDGVEFTMACIDPDSIRQEPQLPEMDLPISFTIDEAQISRGVKAADMVSDHIRFRCDEATQTVYVEAEGDTDDVSLELTSDEIDSLVPAEGNALFSLDYVKDLSREFPKSGSIALTFGQDWPMMMEYELADGECDVLAMLAPRIQTD</sequence>
<dbReference type="Gene3D" id="3.70.10.10">
    <property type="match status" value="1"/>
</dbReference>